<proteinExistence type="predicted"/>
<feature type="domain" description="Radical SAM core" evidence="5">
    <location>
        <begin position="103"/>
        <end position="300"/>
    </location>
</feature>
<accession>A0A7Y8VRE0</accession>
<evidence type="ECO:0000259" key="5">
    <source>
        <dbReference type="PROSITE" id="PS51918"/>
    </source>
</evidence>
<dbReference type="Gene3D" id="3.20.20.70">
    <property type="entry name" value="Aldolase class I"/>
    <property type="match status" value="1"/>
</dbReference>
<keyword evidence="1" id="KW-0949">S-adenosyl-L-methionine</keyword>
<evidence type="ECO:0000256" key="1">
    <source>
        <dbReference type="ARBA" id="ARBA00022691"/>
    </source>
</evidence>
<name>A0A7Y8VRE0_9FIRM</name>
<keyword evidence="2" id="KW-0479">Metal-binding</keyword>
<dbReference type="InterPro" id="IPR023885">
    <property type="entry name" value="4Fe4S-binding_SPASM_dom"/>
</dbReference>
<keyword evidence="4" id="KW-0411">Iron-sulfur</keyword>
<protein>
    <submittedName>
        <fullName evidence="6">Radical SAM protein</fullName>
    </submittedName>
</protein>
<evidence type="ECO:0000313" key="6">
    <source>
        <dbReference type="EMBL" id="NWO23221.1"/>
    </source>
</evidence>
<dbReference type="EMBL" id="JABXYR010000001">
    <property type="protein sequence ID" value="NWO23221.1"/>
    <property type="molecule type" value="Genomic_DNA"/>
</dbReference>
<evidence type="ECO:0000256" key="2">
    <source>
        <dbReference type="ARBA" id="ARBA00022723"/>
    </source>
</evidence>
<dbReference type="NCBIfam" id="TIGR04085">
    <property type="entry name" value="rSAM_more_4Fe4S"/>
    <property type="match status" value="1"/>
</dbReference>
<gene>
    <name evidence="6" type="ORF">HW270_03885</name>
</gene>
<dbReference type="CDD" id="cd01335">
    <property type="entry name" value="Radical_SAM"/>
    <property type="match status" value="1"/>
</dbReference>
<dbReference type="PROSITE" id="PS51918">
    <property type="entry name" value="RADICAL_SAM"/>
    <property type="match status" value="1"/>
</dbReference>
<evidence type="ECO:0000313" key="7">
    <source>
        <dbReference type="Proteomes" id="UP000526307"/>
    </source>
</evidence>
<dbReference type="InterPro" id="IPR007197">
    <property type="entry name" value="rSAM"/>
</dbReference>
<sequence>MSREFDVNSRVNFPYETVCREIDGYHIVIAPEYPNWIVLDDMEYTIFEILSKNTIIDGLNEYYAAFPENSEDDCVIAFTDFLAKVENCQFYGDSISEEEKPVESINKKVHITLTNSCNMRCPHCFMSAGLVPRQELNVDGILAVVENIRKLNGTTDIVVSGGEPLIHREIMRFLKGIKDHNVSLFTNGTLINDDNYKTIADCCQEVQISFEGVTQTVYESIRGSGNYEKALHAIELLKQTGIKITLAVTILPSTVEDVRDNLIPFVHSIGYANLEIRLNDDIEMSGNALSLDFTGFDKYEVDKLMISLVSQLQSLGVTKEASSGRNVRFRNCGIGTNIVIDADGKIYPCNKFSSYHRELHDNMLEIFRDFNDLNRTTSNDFMNKCSKCELRYICAGGCRIDYINQHGDMLAVDCTPHFKESQYRKLLLDYLE</sequence>
<keyword evidence="7" id="KW-1185">Reference proteome</keyword>
<dbReference type="RefSeq" id="WP_178978392.1">
    <property type="nucleotide sequence ID" value="NZ_JABXYR010000001.1"/>
</dbReference>
<organism evidence="6 7">
    <name type="scientific">Mogibacterium timidum</name>
    <dbReference type="NCBI Taxonomy" id="35519"/>
    <lineage>
        <taxon>Bacteria</taxon>
        <taxon>Bacillati</taxon>
        <taxon>Bacillota</taxon>
        <taxon>Clostridia</taxon>
        <taxon>Peptostreptococcales</taxon>
        <taxon>Anaerovoracaceae</taxon>
        <taxon>Mogibacterium</taxon>
    </lineage>
</organism>
<dbReference type="AlphaFoldDB" id="A0A7Y8VRE0"/>
<dbReference type="Pfam" id="PF04055">
    <property type="entry name" value="Radical_SAM"/>
    <property type="match status" value="1"/>
</dbReference>
<dbReference type="InterPro" id="IPR013785">
    <property type="entry name" value="Aldolase_TIM"/>
</dbReference>
<dbReference type="GO" id="GO:0003824">
    <property type="term" value="F:catalytic activity"/>
    <property type="evidence" value="ECO:0007669"/>
    <property type="project" value="InterPro"/>
</dbReference>
<dbReference type="PANTHER" id="PTHR11228:SF7">
    <property type="entry name" value="PQQA PEPTIDE CYCLASE"/>
    <property type="match status" value="1"/>
</dbReference>
<dbReference type="Proteomes" id="UP000526307">
    <property type="component" value="Unassembled WGS sequence"/>
</dbReference>
<dbReference type="InterPro" id="IPR050377">
    <property type="entry name" value="Radical_SAM_PqqE_MftC-like"/>
</dbReference>
<dbReference type="GO" id="GO:0051536">
    <property type="term" value="F:iron-sulfur cluster binding"/>
    <property type="evidence" value="ECO:0007669"/>
    <property type="project" value="UniProtKB-KW"/>
</dbReference>
<reference evidence="6 7" key="1">
    <citation type="submission" date="2020-06" db="EMBL/GenBank/DDBJ databases">
        <title>Mogibacterium timidum strain W9173 genomic sequence.</title>
        <authorList>
            <person name="Wade W.G."/>
            <person name="Johnston C.D."/>
            <person name="Chen T."/>
            <person name="Dewhirst F.E."/>
        </authorList>
    </citation>
    <scope>NUCLEOTIDE SEQUENCE [LARGE SCALE GENOMIC DNA]</scope>
    <source>
        <strain evidence="6 7">W9173</strain>
    </source>
</reference>
<dbReference type="InterPro" id="IPR058240">
    <property type="entry name" value="rSAM_sf"/>
</dbReference>
<comment type="caution">
    <text evidence="6">The sequence shown here is derived from an EMBL/GenBank/DDBJ whole genome shotgun (WGS) entry which is preliminary data.</text>
</comment>
<dbReference type="SFLD" id="SFLDG01386">
    <property type="entry name" value="main_SPASM_domain-containing"/>
    <property type="match status" value="1"/>
</dbReference>
<evidence type="ECO:0000256" key="3">
    <source>
        <dbReference type="ARBA" id="ARBA00023004"/>
    </source>
</evidence>
<dbReference type="GO" id="GO:0046872">
    <property type="term" value="F:metal ion binding"/>
    <property type="evidence" value="ECO:0007669"/>
    <property type="project" value="UniProtKB-KW"/>
</dbReference>
<dbReference type="SFLD" id="SFLDG01067">
    <property type="entry name" value="SPASM/twitch_domain_containing"/>
    <property type="match status" value="1"/>
</dbReference>
<dbReference type="SFLD" id="SFLDS00029">
    <property type="entry name" value="Radical_SAM"/>
    <property type="match status" value="1"/>
</dbReference>
<dbReference type="PANTHER" id="PTHR11228">
    <property type="entry name" value="RADICAL SAM DOMAIN PROTEIN"/>
    <property type="match status" value="1"/>
</dbReference>
<evidence type="ECO:0000256" key="4">
    <source>
        <dbReference type="ARBA" id="ARBA00023014"/>
    </source>
</evidence>
<keyword evidence="3" id="KW-0408">Iron</keyword>
<dbReference type="SUPFAM" id="SSF102114">
    <property type="entry name" value="Radical SAM enzymes"/>
    <property type="match status" value="1"/>
</dbReference>